<dbReference type="OrthoDB" id="3173376at2"/>
<sequence length="87" mass="9449">MFELMFHHDLLDGAGANLRATTVPLFESLVALVEQASDRSDDSRMQAPAIQTGRHGIAVLSSNRALELVGSRRDIPVLVERAVSAHL</sequence>
<proteinExistence type="predicted"/>
<reference evidence="1 2" key="1">
    <citation type="submission" date="2019-06" db="EMBL/GenBank/DDBJ databases">
        <title>Rhodococcus spaelei sp. nov., isolated from a cave.</title>
        <authorList>
            <person name="Lee S.D."/>
        </authorList>
    </citation>
    <scope>NUCLEOTIDE SEQUENCE [LARGE SCALE GENOMIC DNA]</scope>
    <source>
        <strain evidence="1 2">C9-5</strain>
    </source>
</reference>
<organism evidence="1 2">
    <name type="scientific">Rhodococcus spelaei</name>
    <dbReference type="NCBI Taxonomy" id="2546320"/>
    <lineage>
        <taxon>Bacteria</taxon>
        <taxon>Bacillati</taxon>
        <taxon>Actinomycetota</taxon>
        <taxon>Actinomycetes</taxon>
        <taxon>Mycobacteriales</taxon>
        <taxon>Nocardiaceae</taxon>
        <taxon>Rhodococcus</taxon>
    </lineage>
</organism>
<protein>
    <submittedName>
        <fullName evidence="1">Uncharacterized protein</fullName>
    </submittedName>
</protein>
<accession>A0A541BS70</accession>
<dbReference type="EMBL" id="VIGH01000001">
    <property type="protein sequence ID" value="TQF75177.1"/>
    <property type="molecule type" value="Genomic_DNA"/>
</dbReference>
<evidence type="ECO:0000313" key="2">
    <source>
        <dbReference type="Proteomes" id="UP000316256"/>
    </source>
</evidence>
<keyword evidence="2" id="KW-1185">Reference proteome</keyword>
<dbReference type="RefSeq" id="WP_142095261.1">
    <property type="nucleotide sequence ID" value="NZ_VIGH01000001.1"/>
</dbReference>
<gene>
    <name evidence="1" type="ORF">FK531_03800</name>
</gene>
<comment type="caution">
    <text evidence="1">The sequence shown here is derived from an EMBL/GenBank/DDBJ whole genome shotgun (WGS) entry which is preliminary data.</text>
</comment>
<dbReference type="AlphaFoldDB" id="A0A541BS70"/>
<name>A0A541BS70_9NOCA</name>
<evidence type="ECO:0000313" key="1">
    <source>
        <dbReference type="EMBL" id="TQF75177.1"/>
    </source>
</evidence>
<dbReference type="Proteomes" id="UP000316256">
    <property type="component" value="Unassembled WGS sequence"/>
</dbReference>